<sequence>MRAAEDARVNTIEFLRHPAPEHPRASVWAVRVDGVDLRRRVADATRALWHPELADQFDDQEREEEELLLTQHAGLPAAEFAPAHFLTPADTAPVLGCPCGIWDCWPLLAHIGTTPESITWTAFRQPHRPQWGTLPLGPFTFARTPYEKALATAPTVAQDPLEDEDPASRP</sequence>
<comment type="caution">
    <text evidence="1">The sequence shown here is derived from an EMBL/GenBank/DDBJ whole genome shotgun (WGS) entry which is preliminary data.</text>
</comment>
<dbReference type="Proteomes" id="UP000305929">
    <property type="component" value="Unassembled WGS sequence"/>
</dbReference>
<dbReference type="OrthoDB" id="342114at2"/>
<dbReference type="AlphaFoldDB" id="A0A4U5WJD2"/>
<keyword evidence="2" id="KW-1185">Reference proteome</keyword>
<evidence type="ECO:0000313" key="1">
    <source>
        <dbReference type="EMBL" id="TKT02154.1"/>
    </source>
</evidence>
<dbReference type="EMBL" id="SZNQ01000001">
    <property type="protein sequence ID" value="TKT02154.1"/>
    <property type="molecule type" value="Genomic_DNA"/>
</dbReference>
<name>A0A4U5WJD2_STRLS</name>
<organism evidence="1 2">
    <name type="scientific">Streptomyces lasalocidi</name>
    <name type="common">Streptomyces lasaliensis</name>
    <dbReference type="NCBI Taxonomy" id="324833"/>
    <lineage>
        <taxon>Bacteria</taxon>
        <taxon>Bacillati</taxon>
        <taxon>Actinomycetota</taxon>
        <taxon>Actinomycetes</taxon>
        <taxon>Kitasatosporales</taxon>
        <taxon>Streptomycetaceae</taxon>
        <taxon>Streptomyces</taxon>
    </lineage>
</organism>
<gene>
    <name evidence="1" type="ORF">E4U91_20050</name>
</gene>
<reference evidence="1 2" key="1">
    <citation type="submission" date="2019-04" db="EMBL/GenBank/DDBJ databases">
        <title>Streptomyces lasaliensis sp. nov., an Actinomycete isolated from soil which produces the polyether antibiotic lasalocid.</title>
        <authorList>
            <person name="Erwin G."/>
            <person name="Haber C."/>
        </authorList>
    </citation>
    <scope>NUCLEOTIDE SEQUENCE [LARGE SCALE GENOMIC DNA]</scope>
    <source>
        <strain evidence="1 2">X-537</strain>
    </source>
</reference>
<evidence type="ECO:0000313" key="2">
    <source>
        <dbReference type="Proteomes" id="UP000305929"/>
    </source>
</evidence>
<protein>
    <submittedName>
        <fullName evidence="1">Uncharacterized protein</fullName>
    </submittedName>
</protein>
<proteinExistence type="predicted"/>
<accession>A0A4U5WJD2</accession>